<keyword evidence="4" id="KW-1185">Reference proteome</keyword>
<evidence type="ECO:0000313" key="4">
    <source>
        <dbReference type="Proteomes" id="UP000244722"/>
    </source>
</evidence>
<evidence type="ECO:0000259" key="2">
    <source>
        <dbReference type="PROSITE" id="PS51840"/>
    </source>
</evidence>
<name>A0A2T6ZXJ1_TUBBO</name>
<dbReference type="OrthoDB" id="3365224at2759"/>
<dbReference type="EMBL" id="NESQ01000071">
    <property type="protein sequence ID" value="PUU80203.1"/>
    <property type="molecule type" value="Genomic_DNA"/>
</dbReference>
<feature type="domain" description="C2 NT-type" evidence="2">
    <location>
        <begin position="60"/>
        <end position="199"/>
    </location>
</feature>
<feature type="compositionally biased region" description="Basic and acidic residues" evidence="1">
    <location>
        <begin position="342"/>
        <end position="353"/>
    </location>
</feature>
<evidence type="ECO:0000313" key="3">
    <source>
        <dbReference type="EMBL" id="PUU80203.1"/>
    </source>
</evidence>
<dbReference type="PANTHER" id="PTHR21456:SF1">
    <property type="entry name" value="C2 NT-TYPE DOMAIN-CONTAINING PROTEIN"/>
    <property type="match status" value="1"/>
</dbReference>
<proteinExistence type="predicted"/>
<dbReference type="STRING" id="42251.A0A2T6ZXJ1"/>
<evidence type="ECO:0000256" key="1">
    <source>
        <dbReference type="SAM" id="MobiDB-lite"/>
    </source>
</evidence>
<dbReference type="InterPro" id="IPR019448">
    <property type="entry name" value="NT-C2"/>
</dbReference>
<organism evidence="3 4">
    <name type="scientific">Tuber borchii</name>
    <name type="common">White truffle</name>
    <dbReference type="NCBI Taxonomy" id="42251"/>
    <lineage>
        <taxon>Eukaryota</taxon>
        <taxon>Fungi</taxon>
        <taxon>Dikarya</taxon>
        <taxon>Ascomycota</taxon>
        <taxon>Pezizomycotina</taxon>
        <taxon>Pezizomycetes</taxon>
        <taxon>Pezizales</taxon>
        <taxon>Tuberaceae</taxon>
        <taxon>Tuber</taxon>
    </lineage>
</organism>
<protein>
    <submittedName>
        <fullName evidence="3">N-terminal C2 in EEIG1 and EHBP1 proteins-domain-containing protein</fullName>
    </submittedName>
</protein>
<dbReference type="PROSITE" id="PS51840">
    <property type="entry name" value="C2_NT"/>
    <property type="match status" value="1"/>
</dbReference>
<dbReference type="Pfam" id="PF10358">
    <property type="entry name" value="NT-C2"/>
    <property type="match status" value="1"/>
</dbReference>
<comment type="caution">
    <text evidence="3">The sequence shown here is derived from an EMBL/GenBank/DDBJ whole genome shotgun (WGS) entry which is preliminary data.</text>
</comment>
<feature type="region of interest" description="Disordered" evidence="1">
    <location>
        <begin position="279"/>
        <end position="403"/>
    </location>
</feature>
<gene>
    <name evidence="3" type="ORF">B9Z19DRAFT_1079997</name>
</gene>
<dbReference type="InterPro" id="IPR039931">
    <property type="entry name" value="EEIG1/2-like"/>
</dbReference>
<sequence>MQSFGMLSSYSTLFSPMASTEQTTTFLMSRPTPSSTFSSTSSSSSLRRGLLTKDLSFDGLIVPKSRRPKFDLTLEIHDLNNVPLVSGQAYVKWHIGGTSRADFRGRTNKENIKEHKVNWGYTQVCPNVRMTVGRDGILQELPIVFEILQEYAGARERIALGSVTLNLAEYTCVNKETRRYLMQDSKINSTLKVSISLEQVGGDSNFESPMLRGAQVFGGIAGIIGESQNQEDTGCATVATSQKRETSAIQDMYRCTLAASWQLQAGELHPEDCIEDIFAGGDGWTPRSERGRAGKAKSVRYEGGLSRGGKGSDSDSLSAMSAGAASGTSSSTNHAATQGHANTKDARRRKDGDTLSIMSNLTGPKVERKESSRSTRSAHSAYEVDELRAREDLVSWRMPSAVR</sequence>
<dbReference type="PANTHER" id="PTHR21456">
    <property type="entry name" value="FAMILY WITH SEQUENCE SIMILARITY 102"/>
    <property type="match status" value="1"/>
</dbReference>
<accession>A0A2T6ZXJ1</accession>
<reference evidence="3 4" key="1">
    <citation type="submission" date="2017-04" db="EMBL/GenBank/DDBJ databases">
        <title>Draft genome sequence of Tuber borchii Vittad., a whitish edible truffle.</title>
        <authorList>
            <consortium name="DOE Joint Genome Institute"/>
            <person name="Murat C."/>
            <person name="Kuo A."/>
            <person name="Barry K.W."/>
            <person name="Clum A."/>
            <person name="Dockter R.B."/>
            <person name="Fauchery L."/>
            <person name="Iotti M."/>
            <person name="Kohler A."/>
            <person name="Labutti K."/>
            <person name="Lindquist E.A."/>
            <person name="Lipzen A."/>
            <person name="Ohm R.A."/>
            <person name="Wang M."/>
            <person name="Grigoriev I.V."/>
            <person name="Zambonelli A."/>
            <person name="Martin F.M."/>
        </authorList>
    </citation>
    <scope>NUCLEOTIDE SEQUENCE [LARGE SCALE GENOMIC DNA]</scope>
    <source>
        <strain evidence="3 4">Tbo3840</strain>
    </source>
</reference>
<dbReference type="AlphaFoldDB" id="A0A2T6ZXJ1"/>
<feature type="compositionally biased region" description="Basic and acidic residues" evidence="1">
    <location>
        <begin position="385"/>
        <end position="394"/>
    </location>
</feature>
<dbReference type="Proteomes" id="UP000244722">
    <property type="component" value="Unassembled WGS sequence"/>
</dbReference>
<feature type="compositionally biased region" description="Low complexity" evidence="1">
    <location>
        <begin position="314"/>
        <end position="337"/>
    </location>
</feature>